<keyword evidence="5" id="KW-0227">DNA damage</keyword>
<sequence length="1971" mass="219845">MVEVENDLATGTIGRATQLIVGIPFDTIKVRLQSQLVPPPGQLPRYSGAIYAVKKKTKDRGLRVPDSSSKNSGDALSKFPDCLLEYVALGNLGSKKMLGPDVFDKYSELCARNVTARAVVNEDTLRGDVSASNRLKRTRYDTPEIDAFEKYSQSCARNVARRFAATEDTSLGASSSSSHLKRTCYETRSLLPVVSQPSSFGNAVNQARISETFAAVGSLYAINSVMPPYKRTREDMQSMLVPSEDYPLKRARASISNQRNRGSTGTGRGRRSVRVTSPSREGCSTSMNAGTKLGTLLARVEVDGCSTSMNVGHETRGSIGTGRGRRPVRARASTSNQRNGESTGTLRGGRSIRVASQNGEGCSTFTNAGNLGVYEDLGDCNQQCRYCGAAFWYAERLKGHQEAEYRLCCGGGRIHIGPEPEPPEYIKLLFQNKHFMENIRAYNQMFVMTSFGAKIDESINRGRGPYVFKLSSQVYHWIGSMCPTLREAPRFLQLYIYDTNCELENRMRHFGGLDNSTLDKEIVQGLIQFLDAYNELVQLVRTARDKLRGVDILEFKIRLYNTEGARGYELATSNTLGAIIFDSGLEGSTDFDIVIQQKDGRLKRIKEEGSFSNTSLVFSVPSNKIGLISLGKNKMTFEVIICQGYTTRFQEENGRVMRQIFGDVTGVLYTVEFQKRGLPHCHTLLWVNSESKIRGPEDVDRFISAELPDPSADPQGYKIVSKMVMHGLAVLLIWMQHYISKGTDRIFARVSRPLGEQASTDSSSRQPVDEIQNYLEGRFGQIIESVVNLPGKKSTTLIEWFAYNTANVDGRHLTYLDFPSEFVWYPDRKSWSPRRNSKSSIGRLAYVHPASGELFYFRMLLCHQRGCQDFFEVQIVNNVFYPTCRSACQALGLLGDDVEWDTAFQEACVSATSIELRSLFAQILVQCDVTDPSKLWTKFWNEMSHDIPDRVSEMSHIPDFILTTTHYKRRIYDMVIHADATNEQELIFVYGHGGTGKTFLWKTIIGTLRSKGKIVLAVASSGIASLLLPSRRTTHSRFKLPLELTEESLRKITKNTQLGKLLADTNLIVWDEAPMNDRRCFEALDRSLRDILDAPHSLFGGKSVLLGGDFRQTLPVKKGASKMESIASCISESNLWPHFKVFMLKENMRLSRPDINANEHSLVSSFTSWLLDIGDGKIREADEQDPKNTHWISIPPEYCLPSGENGLSSLIDFIYDQNTLQTHSAINLQQKAIVCPKNETADVINSNVLEMVQGESTSYLSQDEATPAETTYQTRKCYTRNVSTPLSPFHFSQSAGIKITKPDNKSKMQYPILTNYIGCIRAVSGIEPFGNPNERQGVRRKIDIENLNGNIIELTLWDEMEEHFEKADREKMEQPVITAVSSCRVSKYKDYQLTATSATYYYLNPIIPEAEESRALYKAKYQENPPLIFYKYSYKDIQQEKLGNRFPLQKITEQNPKSYKVSLTNTLCQPHKKIICSNTTYIRSTYGYKFEGYIADTSGIAPLTFFTPAADKLISYPCEELVKNLANTTDLTLDEVFSTKSQDQTTSTSANPTTGASSSVAATIPESMKDQEHIHKEKENTRSEQESRGVGTAIRPQPVLTGTPKATPVRTGTPKATPVPTGRPRGTPVPTGRPRGTPVPTGKPKGTPVPTGKPKVKPVPTRQPKVKSVSTGKPKVTPVPTGTPQETPFSATEDEGIFDSGCSRSMTGNKDRLDDFQAINGRKVTFGGGEGRITGKGTIRTPILDFENVYYVKELQQFNLFFISQICDKKNQVLFTDTECLVLSKDFKLPDDSMVVLKVPRKHNLYTIDLNDLCPKGNLACLVAHASFDECVKWHRRMAHVNYKNMNRVFNSLMLNLLRVEMVINSPWIVPILGIQELASPNANGFCPEQTATDKDISNPFMAVMICQKSLGYSNSPLIHVLRIGLVINLPGYVVPTGSRVIVPAGRYIVPTGSVIAATGRYIVLAGKYNS</sequence>
<keyword evidence="5" id="KW-0378">Hydrolase</keyword>
<feature type="compositionally biased region" description="Low complexity" evidence="6">
    <location>
        <begin position="1618"/>
        <end position="1662"/>
    </location>
</feature>
<keyword evidence="5 8" id="KW-0347">Helicase</keyword>
<dbReference type="GO" id="GO:0043139">
    <property type="term" value="F:5'-3' DNA helicase activity"/>
    <property type="evidence" value="ECO:0007669"/>
    <property type="project" value="UniProtKB-EC"/>
</dbReference>
<dbReference type="EMBL" id="BKCJ010006518">
    <property type="protein sequence ID" value="GEU72572.1"/>
    <property type="molecule type" value="Genomic_DNA"/>
</dbReference>
<accession>A0A6L2MIH4</accession>
<feature type="compositionally biased region" description="Polar residues" evidence="6">
    <location>
        <begin position="332"/>
        <end position="345"/>
    </location>
</feature>
<keyword evidence="4" id="KW-0863">Zinc-finger</keyword>
<keyword evidence="2" id="KW-0812">Transmembrane</keyword>
<dbReference type="GO" id="GO:0008270">
    <property type="term" value="F:zinc ion binding"/>
    <property type="evidence" value="ECO:0007669"/>
    <property type="project" value="UniProtKB-KW"/>
</dbReference>
<dbReference type="Gene3D" id="1.50.40.10">
    <property type="entry name" value="Mitochondrial carrier domain"/>
    <property type="match status" value="1"/>
</dbReference>
<gene>
    <name evidence="8" type="ORF">Tci_044550</name>
</gene>
<feature type="region of interest" description="Disordered" evidence="6">
    <location>
        <begin position="309"/>
        <end position="352"/>
    </location>
</feature>
<dbReference type="Pfam" id="PF14214">
    <property type="entry name" value="Helitron_like_N"/>
    <property type="match status" value="1"/>
</dbReference>
<dbReference type="GO" id="GO:0000723">
    <property type="term" value="P:telomere maintenance"/>
    <property type="evidence" value="ECO:0007669"/>
    <property type="project" value="InterPro"/>
</dbReference>
<dbReference type="InterPro" id="IPR023395">
    <property type="entry name" value="MCP_dom_sf"/>
</dbReference>
<feature type="compositionally biased region" description="Polar residues" evidence="6">
    <location>
        <begin position="1550"/>
        <end position="1561"/>
    </location>
</feature>
<dbReference type="InterPro" id="IPR025476">
    <property type="entry name" value="Helitron_helicase-like"/>
</dbReference>
<dbReference type="Gene3D" id="3.40.50.300">
    <property type="entry name" value="P-loop containing nucleotide triphosphate hydrolases"/>
    <property type="match status" value="1"/>
</dbReference>
<dbReference type="SUPFAM" id="SSF52540">
    <property type="entry name" value="P-loop containing nucleoside triphosphate hydrolases"/>
    <property type="match status" value="1"/>
</dbReference>
<dbReference type="GO" id="GO:0016020">
    <property type="term" value="C:membrane"/>
    <property type="evidence" value="ECO:0007669"/>
    <property type="project" value="UniProtKB-SubCell"/>
</dbReference>
<keyword evidence="5" id="KW-0067">ATP-binding</keyword>
<dbReference type="PANTHER" id="PTHR10492">
    <property type="match status" value="1"/>
</dbReference>
<dbReference type="InterPro" id="IPR013087">
    <property type="entry name" value="Znf_C2H2_type"/>
</dbReference>
<dbReference type="GO" id="GO:0016787">
    <property type="term" value="F:hydrolase activity"/>
    <property type="evidence" value="ECO:0007669"/>
    <property type="project" value="UniProtKB-KW"/>
</dbReference>
<dbReference type="CDD" id="cd04481">
    <property type="entry name" value="RPA1_DBD_B_like"/>
    <property type="match status" value="1"/>
</dbReference>
<dbReference type="InterPro" id="IPR027417">
    <property type="entry name" value="P-loop_NTPase"/>
</dbReference>
<evidence type="ECO:0000256" key="6">
    <source>
        <dbReference type="SAM" id="MobiDB-lite"/>
    </source>
</evidence>
<feature type="region of interest" description="Disordered" evidence="6">
    <location>
        <begin position="1539"/>
        <end position="1705"/>
    </location>
</feature>
<dbReference type="Pfam" id="PF22936">
    <property type="entry name" value="Pol_BBD"/>
    <property type="match status" value="1"/>
</dbReference>
<protein>
    <recommendedName>
        <fullName evidence="5">ATP-dependent DNA helicase</fullName>
        <ecNumber evidence="5">5.6.2.3</ecNumber>
    </recommendedName>
</protein>
<name>A0A6L2MIH4_TANCI</name>
<dbReference type="PANTHER" id="PTHR10492:SF96">
    <property type="entry name" value="ATP-DEPENDENT DNA HELICASE"/>
    <property type="match status" value="1"/>
</dbReference>
<keyword evidence="5" id="KW-0233">DNA recombination</keyword>
<proteinExistence type="inferred from homology"/>
<comment type="subcellular location">
    <subcellularLocation>
        <location evidence="1">Membrane</location>
    </subcellularLocation>
</comment>
<evidence type="ECO:0000256" key="3">
    <source>
        <dbReference type="ARBA" id="ARBA00023136"/>
    </source>
</evidence>
<evidence type="ECO:0000256" key="4">
    <source>
        <dbReference type="PROSITE-ProRule" id="PRU00042"/>
    </source>
</evidence>
<dbReference type="InterPro" id="IPR054722">
    <property type="entry name" value="PolX-like_BBD"/>
</dbReference>
<evidence type="ECO:0000256" key="2">
    <source>
        <dbReference type="ARBA" id="ARBA00022692"/>
    </source>
</evidence>
<organism evidence="8">
    <name type="scientific">Tanacetum cinerariifolium</name>
    <name type="common">Dalmatian daisy</name>
    <name type="synonym">Chrysanthemum cinerariifolium</name>
    <dbReference type="NCBI Taxonomy" id="118510"/>
    <lineage>
        <taxon>Eukaryota</taxon>
        <taxon>Viridiplantae</taxon>
        <taxon>Streptophyta</taxon>
        <taxon>Embryophyta</taxon>
        <taxon>Tracheophyta</taxon>
        <taxon>Spermatophyta</taxon>
        <taxon>Magnoliopsida</taxon>
        <taxon>eudicotyledons</taxon>
        <taxon>Gunneridae</taxon>
        <taxon>Pentapetalae</taxon>
        <taxon>asterids</taxon>
        <taxon>campanulids</taxon>
        <taxon>Asterales</taxon>
        <taxon>Asteraceae</taxon>
        <taxon>Asteroideae</taxon>
        <taxon>Anthemideae</taxon>
        <taxon>Anthemidinae</taxon>
        <taxon>Tanacetum</taxon>
    </lineage>
</organism>
<feature type="region of interest" description="Disordered" evidence="6">
    <location>
        <begin position="255"/>
        <end position="288"/>
    </location>
</feature>
<dbReference type="SUPFAM" id="SSF50249">
    <property type="entry name" value="Nucleic acid-binding proteins"/>
    <property type="match status" value="1"/>
</dbReference>
<comment type="caution">
    <text evidence="8">The sequence shown here is derived from an EMBL/GenBank/DDBJ whole genome shotgun (WGS) entry which is preliminary data.</text>
</comment>
<dbReference type="EC" id="5.6.2.3" evidence="5"/>
<keyword evidence="5" id="KW-0547">Nucleotide-binding</keyword>
<dbReference type="GO" id="GO:0005524">
    <property type="term" value="F:ATP binding"/>
    <property type="evidence" value="ECO:0007669"/>
    <property type="project" value="UniProtKB-KW"/>
</dbReference>
<evidence type="ECO:0000313" key="8">
    <source>
        <dbReference type="EMBL" id="GEU72572.1"/>
    </source>
</evidence>
<dbReference type="GO" id="GO:0006281">
    <property type="term" value="P:DNA repair"/>
    <property type="evidence" value="ECO:0007669"/>
    <property type="project" value="UniProtKB-KW"/>
</dbReference>
<evidence type="ECO:0000256" key="5">
    <source>
        <dbReference type="RuleBase" id="RU363044"/>
    </source>
</evidence>
<dbReference type="PROSITE" id="PS50157">
    <property type="entry name" value="ZINC_FINGER_C2H2_2"/>
    <property type="match status" value="1"/>
</dbReference>
<feature type="compositionally biased region" description="Low complexity" evidence="6">
    <location>
        <begin position="1671"/>
        <end position="1684"/>
    </location>
</feature>
<keyword evidence="4" id="KW-0862">Zinc</keyword>
<feature type="compositionally biased region" description="Basic and acidic residues" evidence="6">
    <location>
        <begin position="1567"/>
        <end position="1587"/>
    </location>
</feature>
<dbReference type="InterPro" id="IPR010285">
    <property type="entry name" value="DNA_helicase_pif1-like_DEAD"/>
</dbReference>
<dbReference type="Gene3D" id="2.40.50.140">
    <property type="entry name" value="Nucleic acid-binding proteins"/>
    <property type="match status" value="1"/>
</dbReference>
<dbReference type="SUPFAM" id="SSF103506">
    <property type="entry name" value="Mitochondrial carrier"/>
    <property type="match status" value="1"/>
</dbReference>
<comment type="cofactor">
    <cofactor evidence="5">
        <name>Mg(2+)</name>
        <dbReference type="ChEBI" id="CHEBI:18420"/>
    </cofactor>
</comment>
<comment type="catalytic activity">
    <reaction evidence="5">
        <text>ATP + H2O = ADP + phosphate + H(+)</text>
        <dbReference type="Rhea" id="RHEA:13065"/>
        <dbReference type="ChEBI" id="CHEBI:15377"/>
        <dbReference type="ChEBI" id="CHEBI:15378"/>
        <dbReference type="ChEBI" id="CHEBI:30616"/>
        <dbReference type="ChEBI" id="CHEBI:43474"/>
        <dbReference type="ChEBI" id="CHEBI:456216"/>
        <dbReference type="EC" id="5.6.2.3"/>
    </reaction>
</comment>
<keyword evidence="3" id="KW-0472">Membrane</keyword>
<feature type="domain" description="C2H2-type" evidence="7">
    <location>
        <begin position="382"/>
        <end position="420"/>
    </location>
</feature>
<dbReference type="Pfam" id="PF05970">
    <property type="entry name" value="PIF1"/>
    <property type="match status" value="1"/>
</dbReference>
<evidence type="ECO:0000259" key="7">
    <source>
        <dbReference type="PROSITE" id="PS50157"/>
    </source>
</evidence>
<keyword evidence="4" id="KW-0479">Metal-binding</keyword>
<comment type="similarity">
    <text evidence="5">Belongs to the helicase family.</text>
</comment>
<keyword evidence="5" id="KW-0234">DNA repair</keyword>
<evidence type="ECO:0000256" key="1">
    <source>
        <dbReference type="ARBA" id="ARBA00004370"/>
    </source>
</evidence>
<dbReference type="InterPro" id="IPR012340">
    <property type="entry name" value="NA-bd_OB-fold"/>
</dbReference>
<feature type="compositionally biased region" description="Low complexity" evidence="6">
    <location>
        <begin position="1539"/>
        <end position="1549"/>
    </location>
</feature>
<dbReference type="GO" id="GO:0006310">
    <property type="term" value="P:DNA recombination"/>
    <property type="evidence" value="ECO:0007669"/>
    <property type="project" value="UniProtKB-KW"/>
</dbReference>
<reference evidence="8" key="1">
    <citation type="journal article" date="2019" name="Sci. Rep.">
        <title>Draft genome of Tanacetum cinerariifolium, the natural source of mosquito coil.</title>
        <authorList>
            <person name="Yamashiro T."/>
            <person name="Shiraishi A."/>
            <person name="Satake H."/>
            <person name="Nakayama K."/>
        </authorList>
    </citation>
    <scope>NUCLEOTIDE SEQUENCE</scope>
</reference>